<sequence>MAKQKIFMTGASGYIGSVTAQLALARGYEVYGISRTEATDAKLTGLGVVPVRGDLESLDVLREQSARADIVLHLADAFAGLQTNYDEVLRLDAGAISAFEAGMEGSDKPFVTTSGTLVVEATGAETTEESPLCEKPLNDRIKSEQNALRLREKGIKVSAIRLAPFVYGQGGSGVRLFTQMFAGAGEAVYVDDGAAVTSAVHVDEAAELYLLAVERAQAGEVFNGVSNIVTFRELTEAIGETAGLPVRSAPADEVAGKWGEFVMKFLSTENQASGAKAKRVLGWDPKAARIVDDVKHGSYARSEYKQR</sequence>
<reference evidence="1 2" key="1">
    <citation type="journal article" date="2023" name="ACS Omega">
        <title>Identification of the Neoaspergillic Acid Biosynthesis Gene Cluster by Establishing an In Vitro CRISPR-Ribonucleoprotein Genetic System in Aspergillus melleus.</title>
        <authorList>
            <person name="Yuan B."/>
            <person name="Grau M.F."/>
            <person name="Murata R.M."/>
            <person name="Torok T."/>
            <person name="Venkateswaran K."/>
            <person name="Stajich J.E."/>
            <person name="Wang C.C.C."/>
        </authorList>
    </citation>
    <scope>NUCLEOTIDE SEQUENCE [LARGE SCALE GENOMIC DNA]</scope>
    <source>
        <strain evidence="1 2">IMV 1140</strain>
    </source>
</reference>
<name>A0ACC3ANR9_9EURO</name>
<dbReference type="EMBL" id="JAOPJF010000112">
    <property type="protein sequence ID" value="KAK1139274.1"/>
    <property type="molecule type" value="Genomic_DNA"/>
</dbReference>
<evidence type="ECO:0000313" key="1">
    <source>
        <dbReference type="EMBL" id="KAK1139274.1"/>
    </source>
</evidence>
<proteinExistence type="predicted"/>
<dbReference type="Proteomes" id="UP001177260">
    <property type="component" value="Unassembled WGS sequence"/>
</dbReference>
<comment type="caution">
    <text evidence="1">The sequence shown here is derived from an EMBL/GenBank/DDBJ whole genome shotgun (WGS) entry which is preliminary data.</text>
</comment>
<gene>
    <name evidence="1" type="ORF">N8T08_001120</name>
</gene>
<evidence type="ECO:0000313" key="2">
    <source>
        <dbReference type="Proteomes" id="UP001177260"/>
    </source>
</evidence>
<organism evidence="1 2">
    <name type="scientific">Aspergillus melleus</name>
    <dbReference type="NCBI Taxonomy" id="138277"/>
    <lineage>
        <taxon>Eukaryota</taxon>
        <taxon>Fungi</taxon>
        <taxon>Dikarya</taxon>
        <taxon>Ascomycota</taxon>
        <taxon>Pezizomycotina</taxon>
        <taxon>Eurotiomycetes</taxon>
        <taxon>Eurotiomycetidae</taxon>
        <taxon>Eurotiales</taxon>
        <taxon>Aspergillaceae</taxon>
        <taxon>Aspergillus</taxon>
        <taxon>Aspergillus subgen. Circumdati</taxon>
    </lineage>
</organism>
<protein>
    <submittedName>
        <fullName evidence="1">Uncharacterized protein</fullName>
    </submittedName>
</protein>
<keyword evidence="2" id="KW-1185">Reference proteome</keyword>
<accession>A0ACC3ANR9</accession>